<evidence type="ECO:0000256" key="4">
    <source>
        <dbReference type="ARBA" id="ARBA00012950"/>
    </source>
</evidence>
<evidence type="ECO:0000256" key="5">
    <source>
        <dbReference type="ARBA" id="ARBA00015043"/>
    </source>
</evidence>
<dbReference type="GeneID" id="98159589"/>
<dbReference type="EC" id="2.3.1.257" evidence="4"/>
<keyword evidence="15" id="KW-1185">Reference proteome</keyword>
<dbReference type="PROSITE" id="PS51186">
    <property type="entry name" value="GNAT"/>
    <property type="match status" value="1"/>
</dbReference>
<dbReference type="Pfam" id="PF00583">
    <property type="entry name" value="Acetyltransf_1"/>
    <property type="match status" value="1"/>
</dbReference>
<evidence type="ECO:0000256" key="8">
    <source>
        <dbReference type="ARBA" id="ARBA00023242"/>
    </source>
</evidence>
<comment type="catalytic activity">
    <reaction evidence="10">
        <text>N-terminal L-seryl-[histone H2A] + acetyl-CoA = N-terminal N(alpha)-acetyl-L-seryl-[histone H2A] + CoA + H(+)</text>
        <dbReference type="Rhea" id="RHEA:50600"/>
        <dbReference type="Rhea" id="RHEA-COMP:12742"/>
        <dbReference type="Rhea" id="RHEA-COMP:12744"/>
        <dbReference type="ChEBI" id="CHEBI:15378"/>
        <dbReference type="ChEBI" id="CHEBI:57287"/>
        <dbReference type="ChEBI" id="CHEBI:57288"/>
        <dbReference type="ChEBI" id="CHEBI:64738"/>
        <dbReference type="ChEBI" id="CHEBI:83690"/>
        <dbReference type="EC" id="2.3.1.257"/>
    </reaction>
</comment>
<keyword evidence="6" id="KW-0963">Cytoplasm</keyword>
<dbReference type="CDD" id="cd04301">
    <property type="entry name" value="NAT_SF"/>
    <property type="match status" value="1"/>
</dbReference>
<comment type="similarity">
    <text evidence="3">Belongs to the acetyltransferase family. NAA40 subfamily.</text>
</comment>
<protein>
    <recommendedName>
        <fullName evidence="5">N-alpha-acetyltransferase 40</fullName>
        <ecNumber evidence="4">2.3.1.257</ecNumber>
    </recommendedName>
</protein>
<comment type="caution">
    <text evidence="14">The sequence shown here is derived from an EMBL/GenBank/DDBJ whole genome shotgun (WGS) entry which is preliminary data.</text>
</comment>
<dbReference type="InterPro" id="IPR039949">
    <property type="entry name" value="NAA40"/>
</dbReference>
<feature type="compositionally biased region" description="Basic and acidic residues" evidence="12">
    <location>
        <begin position="102"/>
        <end position="112"/>
    </location>
</feature>
<organism evidence="14 15">
    <name type="scientific">Aspergillus pseudodeflectus</name>
    <dbReference type="NCBI Taxonomy" id="176178"/>
    <lineage>
        <taxon>Eukaryota</taxon>
        <taxon>Fungi</taxon>
        <taxon>Dikarya</taxon>
        <taxon>Ascomycota</taxon>
        <taxon>Pezizomycotina</taxon>
        <taxon>Eurotiomycetes</taxon>
        <taxon>Eurotiomycetidae</taxon>
        <taxon>Eurotiales</taxon>
        <taxon>Aspergillaceae</taxon>
        <taxon>Aspergillus</taxon>
        <taxon>Aspergillus subgen. Nidulantes</taxon>
    </lineage>
</organism>
<dbReference type="EMBL" id="JBFXLR010000004">
    <property type="protein sequence ID" value="KAL2858867.1"/>
    <property type="molecule type" value="Genomic_DNA"/>
</dbReference>
<evidence type="ECO:0000256" key="1">
    <source>
        <dbReference type="ARBA" id="ARBA00004123"/>
    </source>
</evidence>
<dbReference type="Proteomes" id="UP001610444">
    <property type="component" value="Unassembled WGS sequence"/>
</dbReference>
<evidence type="ECO:0000256" key="6">
    <source>
        <dbReference type="ARBA" id="ARBA00022490"/>
    </source>
</evidence>
<comment type="subcellular location">
    <subcellularLocation>
        <location evidence="2">Cytoplasm</location>
    </subcellularLocation>
    <subcellularLocation>
        <location evidence="1">Nucleus</location>
    </subcellularLocation>
</comment>
<evidence type="ECO:0000256" key="7">
    <source>
        <dbReference type="ARBA" id="ARBA00022679"/>
    </source>
</evidence>
<evidence type="ECO:0000256" key="10">
    <source>
        <dbReference type="ARBA" id="ARBA00047821"/>
    </source>
</evidence>
<evidence type="ECO:0000313" key="14">
    <source>
        <dbReference type="EMBL" id="KAL2858867.1"/>
    </source>
</evidence>
<evidence type="ECO:0000259" key="13">
    <source>
        <dbReference type="PROSITE" id="PS51186"/>
    </source>
</evidence>
<name>A0ABR4L5V5_9EURO</name>
<evidence type="ECO:0000256" key="11">
    <source>
        <dbReference type="ARBA" id="ARBA00049524"/>
    </source>
</evidence>
<evidence type="ECO:0000256" key="12">
    <source>
        <dbReference type="SAM" id="MobiDB-lite"/>
    </source>
</evidence>
<feature type="compositionally biased region" description="Polar residues" evidence="12">
    <location>
        <begin position="17"/>
        <end position="29"/>
    </location>
</feature>
<comment type="catalytic activity">
    <reaction evidence="11">
        <text>N-terminal L-seryl-[histone H4] + acetyl-CoA = N-terminal N(alpha)-acetyl-L-seryl-[histone H4] + CoA + H(+)</text>
        <dbReference type="Rhea" id="RHEA:50596"/>
        <dbReference type="Rhea" id="RHEA-COMP:12740"/>
        <dbReference type="Rhea" id="RHEA-COMP:12743"/>
        <dbReference type="ChEBI" id="CHEBI:15378"/>
        <dbReference type="ChEBI" id="CHEBI:57287"/>
        <dbReference type="ChEBI" id="CHEBI:57288"/>
        <dbReference type="ChEBI" id="CHEBI:64738"/>
        <dbReference type="ChEBI" id="CHEBI:83690"/>
        <dbReference type="EC" id="2.3.1.257"/>
    </reaction>
</comment>
<dbReference type="PANTHER" id="PTHR20531:SF1">
    <property type="entry name" value="N-ALPHA-ACETYLTRANSFERASE 40"/>
    <property type="match status" value="1"/>
</dbReference>
<dbReference type="Gene3D" id="3.40.630.30">
    <property type="match status" value="1"/>
</dbReference>
<feature type="domain" description="N-acetyltransferase" evidence="13">
    <location>
        <begin position="144"/>
        <end position="322"/>
    </location>
</feature>
<feature type="region of interest" description="Disordered" evidence="12">
    <location>
        <begin position="89"/>
        <end position="135"/>
    </location>
</feature>
<accession>A0ABR4L5V5</accession>
<evidence type="ECO:0000256" key="2">
    <source>
        <dbReference type="ARBA" id="ARBA00004496"/>
    </source>
</evidence>
<evidence type="ECO:0000256" key="9">
    <source>
        <dbReference type="ARBA" id="ARBA00023315"/>
    </source>
</evidence>
<evidence type="ECO:0000313" key="15">
    <source>
        <dbReference type="Proteomes" id="UP001610444"/>
    </source>
</evidence>
<evidence type="ECO:0000256" key="3">
    <source>
        <dbReference type="ARBA" id="ARBA00008870"/>
    </source>
</evidence>
<gene>
    <name evidence="14" type="ORF">BJX68DRAFT_262393</name>
</gene>
<keyword evidence="8" id="KW-0539">Nucleus</keyword>
<dbReference type="PANTHER" id="PTHR20531">
    <property type="entry name" value="N-ALPHA-ACETYLTRANSFERASE 40"/>
    <property type="match status" value="1"/>
</dbReference>
<feature type="compositionally biased region" description="Basic and acidic residues" evidence="12">
    <location>
        <begin position="123"/>
        <end position="132"/>
    </location>
</feature>
<sequence>MPSDRSHSTKKVRANFGISSQKRQSSQSEANTLPFSYCFCFDLIACPVQANSSPDKPKPLPLVERTNALSLEEFVSLYIPSSELRFQKAARKKQDSSTSSPSRHDDEFKDAPTEAENLPASKKGPDAKEKSDASTATPTCTYTLDIHTAATIPVADLDACFGLIELTSSAAYKTSSMGWSPKEKRKEMKLPDMKYMVLRRAVLDGDAAGAGGSYESEGSDFAGFLEYMITYEDGYEVLYCYEIHLTPEVQGQGLGEELMARFERVGARIGLEKAMLTVFKSNRRAIMFYEKVGYTEDESSPRPRKLRNGSVKEADYMIMSKSLR</sequence>
<dbReference type="SUPFAM" id="SSF55729">
    <property type="entry name" value="Acyl-CoA N-acyltransferases (Nat)"/>
    <property type="match status" value="1"/>
</dbReference>
<proteinExistence type="inferred from homology"/>
<reference evidence="14 15" key="1">
    <citation type="submission" date="2024-07" db="EMBL/GenBank/DDBJ databases">
        <title>Section-level genome sequencing and comparative genomics of Aspergillus sections Usti and Cavernicolus.</title>
        <authorList>
            <consortium name="Lawrence Berkeley National Laboratory"/>
            <person name="Nybo J.L."/>
            <person name="Vesth T.C."/>
            <person name="Theobald S."/>
            <person name="Frisvad J.C."/>
            <person name="Larsen T.O."/>
            <person name="Kjaerboelling I."/>
            <person name="Rothschild-Mancinelli K."/>
            <person name="Lyhne E.K."/>
            <person name="Kogle M.E."/>
            <person name="Barry K."/>
            <person name="Clum A."/>
            <person name="Na H."/>
            <person name="Ledsgaard L."/>
            <person name="Lin J."/>
            <person name="Lipzen A."/>
            <person name="Kuo A."/>
            <person name="Riley R."/>
            <person name="Mondo S."/>
            <person name="LaButti K."/>
            <person name="Haridas S."/>
            <person name="Pangalinan J."/>
            <person name="Salamov A.A."/>
            <person name="Simmons B.A."/>
            <person name="Magnuson J.K."/>
            <person name="Chen J."/>
            <person name="Drula E."/>
            <person name="Henrissat B."/>
            <person name="Wiebenga A."/>
            <person name="Lubbers R.J."/>
            <person name="Gomes A.C."/>
            <person name="Macurrencykelacurrency M.R."/>
            <person name="Stajich J."/>
            <person name="Grigoriev I.V."/>
            <person name="Mortensen U.H."/>
            <person name="De vries R.P."/>
            <person name="Baker S.E."/>
            <person name="Andersen M.R."/>
        </authorList>
    </citation>
    <scope>NUCLEOTIDE SEQUENCE [LARGE SCALE GENOMIC DNA]</scope>
    <source>
        <strain evidence="14 15">CBS 756.74</strain>
    </source>
</reference>
<dbReference type="InterPro" id="IPR000182">
    <property type="entry name" value="GNAT_dom"/>
</dbReference>
<dbReference type="InterPro" id="IPR016181">
    <property type="entry name" value="Acyl_CoA_acyltransferase"/>
</dbReference>
<keyword evidence="9" id="KW-0012">Acyltransferase</keyword>
<dbReference type="RefSeq" id="XP_070903831.1">
    <property type="nucleotide sequence ID" value="XM_071044425.1"/>
</dbReference>
<keyword evidence="7" id="KW-0808">Transferase</keyword>
<feature type="region of interest" description="Disordered" evidence="12">
    <location>
        <begin position="1"/>
        <end position="29"/>
    </location>
</feature>